<dbReference type="PANTHER" id="PTHR43327:SF10">
    <property type="entry name" value="STOMATIN-LIKE PROTEIN 2, MITOCHONDRIAL"/>
    <property type="match status" value="1"/>
</dbReference>
<dbReference type="GO" id="GO:0005886">
    <property type="term" value="C:plasma membrane"/>
    <property type="evidence" value="ECO:0007669"/>
    <property type="project" value="UniProtKB-ARBA"/>
</dbReference>
<evidence type="ECO:0000313" key="4">
    <source>
        <dbReference type="EMBL" id="EGR31845.1"/>
    </source>
</evidence>
<name>G0QSG6_ICHMU</name>
<dbReference type="GO" id="GO:0007005">
    <property type="term" value="P:mitochondrion organization"/>
    <property type="evidence" value="ECO:0007669"/>
    <property type="project" value="TreeGrafter"/>
</dbReference>
<keyword evidence="5" id="KW-1185">Reference proteome</keyword>
<dbReference type="AlphaFoldDB" id="G0QSG6"/>
<dbReference type="SUPFAM" id="SSF117892">
    <property type="entry name" value="Band 7/SPFH domain"/>
    <property type="match status" value="1"/>
</dbReference>
<dbReference type="STRING" id="857967.G0QSG6"/>
<dbReference type="InParanoid" id="G0QSG6"/>
<dbReference type="Pfam" id="PF01145">
    <property type="entry name" value="Band_7"/>
    <property type="match status" value="1"/>
</dbReference>
<evidence type="ECO:0000256" key="2">
    <source>
        <dbReference type="SAM" id="MobiDB-lite"/>
    </source>
</evidence>
<dbReference type="Proteomes" id="UP000008983">
    <property type="component" value="Unassembled WGS sequence"/>
</dbReference>
<dbReference type="InterPro" id="IPR001107">
    <property type="entry name" value="Band_7"/>
</dbReference>
<feature type="region of interest" description="Disordered" evidence="2">
    <location>
        <begin position="340"/>
        <end position="368"/>
    </location>
</feature>
<sequence>MKFFTIVYEKTAKVVERFGRYHKTLHPGFHFLIPVMDKISYIHSLKEEIITVENQQAITKDNVTVLIGGSLFIQIDDPFKASYNIERPLQAVRLLALTVLRSEIGKMKLDTLFQERAEISKSINLAVNNASNGWGIKCLRYEILQIDPPQEIKNSMQLEAEAERLKRREIVISEGQQISEINQAEGQNISYIKRAEGDAESIEIISKKESEALQQIGNSYKNVKNKNSIQYILLHNYLKNYEQTLKTSNVIIAPESQKNGNGNDLITVAAMLMMNNQNGGKQVNQNIQDYLENYNKNFLNNREKSSQQQIKDNNGDNINLDPVEYQELIKKMQYYDDPLLYSSDDEKKKRKSEEAKNENKKDNLISQF</sequence>
<dbReference type="GO" id="GO:0005739">
    <property type="term" value="C:mitochondrion"/>
    <property type="evidence" value="ECO:0007669"/>
    <property type="project" value="TreeGrafter"/>
</dbReference>
<dbReference type="RefSeq" id="XP_004035331.1">
    <property type="nucleotide sequence ID" value="XM_004035283.1"/>
</dbReference>
<dbReference type="OrthoDB" id="434619at2759"/>
<feature type="compositionally biased region" description="Basic and acidic residues" evidence="2">
    <location>
        <begin position="344"/>
        <end position="368"/>
    </location>
</feature>
<reference evidence="4 5" key="1">
    <citation type="submission" date="2011-07" db="EMBL/GenBank/DDBJ databases">
        <authorList>
            <person name="Coyne R."/>
            <person name="Brami D."/>
            <person name="Johnson J."/>
            <person name="Hostetler J."/>
            <person name="Hannick L."/>
            <person name="Clark T."/>
            <person name="Cassidy-Hanley D."/>
            <person name="Inman J."/>
        </authorList>
    </citation>
    <scope>NUCLEOTIDE SEQUENCE [LARGE SCALE GENOMIC DNA]</scope>
    <source>
        <strain evidence="4 5">G5</strain>
    </source>
</reference>
<evidence type="ECO:0000256" key="1">
    <source>
        <dbReference type="ARBA" id="ARBA00008164"/>
    </source>
</evidence>
<dbReference type="InterPro" id="IPR036013">
    <property type="entry name" value="Band_7/SPFH_dom_sf"/>
</dbReference>
<proteinExistence type="inferred from homology"/>
<dbReference type="SMART" id="SM00244">
    <property type="entry name" value="PHB"/>
    <property type="match status" value="1"/>
</dbReference>
<dbReference type="InterPro" id="IPR050710">
    <property type="entry name" value="Band7/mec-2_domain"/>
</dbReference>
<dbReference type="OMA" id="YLQMLPK"/>
<dbReference type="CDD" id="cd08829">
    <property type="entry name" value="SPFH_paraslipin"/>
    <property type="match status" value="1"/>
</dbReference>
<accession>G0QSG6</accession>
<dbReference type="InterPro" id="IPR001972">
    <property type="entry name" value="Stomatin_HflK_fam"/>
</dbReference>
<dbReference type="PANTHER" id="PTHR43327">
    <property type="entry name" value="STOMATIN-LIKE PROTEIN 2, MITOCHONDRIAL"/>
    <property type="match status" value="1"/>
</dbReference>
<dbReference type="FunFam" id="3.30.479.30:FF:000004">
    <property type="entry name" value="Putative membrane protease family, stomatin"/>
    <property type="match status" value="1"/>
</dbReference>
<evidence type="ECO:0000313" key="5">
    <source>
        <dbReference type="Proteomes" id="UP000008983"/>
    </source>
</evidence>
<gene>
    <name evidence="4" type="ORF">IMG5_100980</name>
</gene>
<protein>
    <submittedName>
        <fullName evidence="4">Stomatin family protein, putative</fullName>
    </submittedName>
</protein>
<dbReference type="GO" id="GO:0098552">
    <property type="term" value="C:side of membrane"/>
    <property type="evidence" value="ECO:0007669"/>
    <property type="project" value="UniProtKB-ARBA"/>
</dbReference>
<dbReference type="PRINTS" id="PR00721">
    <property type="entry name" value="STOMATIN"/>
</dbReference>
<dbReference type="eggNOG" id="KOG2620">
    <property type="taxonomic scope" value="Eukaryota"/>
</dbReference>
<dbReference type="Gene3D" id="3.30.479.30">
    <property type="entry name" value="Band 7 domain"/>
    <property type="match status" value="1"/>
</dbReference>
<dbReference type="GeneID" id="14907994"/>
<feature type="domain" description="Band 7" evidence="3">
    <location>
        <begin position="2"/>
        <end position="160"/>
    </location>
</feature>
<evidence type="ECO:0000259" key="3">
    <source>
        <dbReference type="SMART" id="SM00244"/>
    </source>
</evidence>
<dbReference type="EMBL" id="GL983811">
    <property type="protein sequence ID" value="EGR31845.1"/>
    <property type="molecule type" value="Genomic_DNA"/>
</dbReference>
<organism evidence="4 5">
    <name type="scientific">Ichthyophthirius multifiliis</name>
    <name type="common">White spot disease agent</name>
    <name type="synonym">Ich</name>
    <dbReference type="NCBI Taxonomy" id="5932"/>
    <lineage>
        <taxon>Eukaryota</taxon>
        <taxon>Sar</taxon>
        <taxon>Alveolata</taxon>
        <taxon>Ciliophora</taxon>
        <taxon>Intramacronucleata</taxon>
        <taxon>Oligohymenophorea</taxon>
        <taxon>Hymenostomatida</taxon>
        <taxon>Ophryoglenina</taxon>
        <taxon>Ichthyophthirius</taxon>
    </lineage>
</organism>
<comment type="similarity">
    <text evidence="1">Belongs to the band 7/mec-2 family.</text>
</comment>
<dbReference type="FunCoup" id="G0QSG6">
    <property type="interactions" value="510"/>
</dbReference>